<dbReference type="RefSeq" id="WP_136533842.1">
    <property type="nucleotide sequence ID" value="NZ_STGY01000025.1"/>
</dbReference>
<sequence length="286" mass="30410">MADHNQNPYQQPGPQSGFQPGPPPGYQPGPQQQPQGGHPQQVPPPAGYSSGPQAQSGYHPPQNQPPHGYGPQPPAPPKKSAGGRIVLLLALVLVLVGSGAWALWMMQRPDTTCASGAELLACDPPIESGSGEPTPDENRVEDVDAGISYELPEGWEQQESGDLIEAFSSAAAGPDGGSVVAFHGDPMTGEEMSFSTSTIAGENSEFFYPYPDEREILISEATEVDGEEAYTFTWEVSTEGEDAMYGHIVHVLTEDSSIFLMGMAMPDTDENRTEIDTVVSSIALLT</sequence>
<reference evidence="4" key="1">
    <citation type="submission" date="2019-04" db="EMBL/GenBank/DDBJ databases">
        <title>Nocardioides xinjiangensis sp. nov.</title>
        <authorList>
            <person name="Liu S."/>
        </authorList>
    </citation>
    <scope>NUCLEOTIDE SEQUENCE [LARGE SCALE GENOMIC DNA]</scope>
    <source>
        <strain evidence="4">18</strain>
    </source>
</reference>
<dbReference type="AlphaFoldDB" id="A0A4S8QDM7"/>
<accession>A0A4S8QDM7</accession>
<dbReference type="Proteomes" id="UP000308760">
    <property type="component" value="Unassembled WGS sequence"/>
</dbReference>
<gene>
    <name evidence="3" type="ORF">FAB82_07085</name>
</gene>
<dbReference type="OrthoDB" id="4334205at2"/>
<feature type="compositionally biased region" description="Low complexity" evidence="1">
    <location>
        <begin position="28"/>
        <end position="40"/>
    </location>
</feature>
<dbReference type="SUPFAM" id="SSF81995">
    <property type="entry name" value="beta-sandwich domain of Sec23/24"/>
    <property type="match status" value="1"/>
</dbReference>
<evidence type="ECO:0000313" key="3">
    <source>
        <dbReference type="EMBL" id="THV42410.1"/>
    </source>
</evidence>
<feature type="region of interest" description="Disordered" evidence="1">
    <location>
        <begin position="1"/>
        <end position="79"/>
    </location>
</feature>
<protein>
    <submittedName>
        <fullName evidence="3">Uncharacterized protein</fullName>
    </submittedName>
</protein>
<feature type="compositionally biased region" description="Low complexity" evidence="1">
    <location>
        <begin position="57"/>
        <end position="70"/>
    </location>
</feature>
<dbReference type="EMBL" id="STGY01000025">
    <property type="protein sequence ID" value="THV42410.1"/>
    <property type="molecule type" value="Genomic_DNA"/>
</dbReference>
<keyword evidence="4" id="KW-1185">Reference proteome</keyword>
<reference evidence="3 4" key="2">
    <citation type="submission" date="2019-05" db="EMBL/GenBank/DDBJ databases">
        <title>Glycomyces buryatensis sp. nov.</title>
        <authorList>
            <person name="Nikitina E."/>
        </authorList>
    </citation>
    <scope>NUCLEOTIDE SEQUENCE [LARGE SCALE GENOMIC DNA]</scope>
    <source>
        <strain evidence="3 4">18</strain>
    </source>
</reference>
<evidence type="ECO:0000256" key="1">
    <source>
        <dbReference type="SAM" id="MobiDB-lite"/>
    </source>
</evidence>
<evidence type="ECO:0000313" key="4">
    <source>
        <dbReference type="Proteomes" id="UP000308760"/>
    </source>
</evidence>
<feature type="compositionally biased region" description="Low complexity" evidence="1">
    <location>
        <begin position="8"/>
        <end position="19"/>
    </location>
</feature>
<feature type="transmembrane region" description="Helical" evidence="2">
    <location>
        <begin position="85"/>
        <end position="104"/>
    </location>
</feature>
<comment type="caution">
    <text evidence="3">The sequence shown here is derived from an EMBL/GenBank/DDBJ whole genome shotgun (WGS) entry which is preliminary data.</text>
</comment>
<evidence type="ECO:0000256" key="2">
    <source>
        <dbReference type="SAM" id="Phobius"/>
    </source>
</evidence>
<name>A0A4S8QDM7_9ACTN</name>
<keyword evidence="2" id="KW-0472">Membrane</keyword>
<organism evidence="3 4">
    <name type="scientific">Glycomyces buryatensis</name>
    <dbReference type="NCBI Taxonomy" id="2570927"/>
    <lineage>
        <taxon>Bacteria</taxon>
        <taxon>Bacillati</taxon>
        <taxon>Actinomycetota</taxon>
        <taxon>Actinomycetes</taxon>
        <taxon>Glycomycetales</taxon>
        <taxon>Glycomycetaceae</taxon>
        <taxon>Glycomyces</taxon>
    </lineage>
</organism>
<keyword evidence="2" id="KW-1133">Transmembrane helix</keyword>
<keyword evidence="2" id="KW-0812">Transmembrane</keyword>
<proteinExistence type="predicted"/>